<name>A0A180GCF8_PUCT1</name>
<evidence type="ECO:0000256" key="1">
    <source>
        <dbReference type="SAM" id="MobiDB-lite"/>
    </source>
</evidence>
<reference evidence="2" key="1">
    <citation type="submission" date="2009-11" db="EMBL/GenBank/DDBJ databases">
        <authorList>
            <consortium name="The Broad Institute Genome Sequencing Platform"/>
            <person name="Ward D."/>
            <person name="Feldgarden M."/>
            <person name="Earl A."/>
            <person name="Young S.K."/>
            <person name="Zeng Q."/>
            <person name="Koehrsen M."/>
            <person name="Alvarado L."/>
            <person name="Berlin A."/>
            <person name="Bochicchio J."/>
            <person name="Borenstein D."/>
            <person name="Chapman S.B."/>
            <person name="Chen Z."/>
            <person name="Engels R."/>
            <person name="Freedman E."/>
            <person name="Gellesch M."/>
            <person name="Goldberg J."/>
            <person name="Griggs A."/>
            <person name="Gujja S."/>
            <person name="Heilman E."/>
            <person name="Heiman D."/>
            <person name="Hepburn T."/>
            <person name="Howarth C."/>
            <person name="Jen D."/>
            <person name="Larson L."/>
            <person name="Lewis B."/>
            <person name="Mehta T."/>
            <person name="Park D."/>
            <person name="Pearson M."/>
            <person name="Roberts A."/>
            <person name="Saif S."/>
            <person name="Shea T."/>
            <person name="Shenoy N."/>
            <person name="Sisk P."/>
            <person name="Stolte C."/>
            <person name="Sykes S."/>
            <person name="Thomson T."/>
            <person name="Walk T."/>
            <person name="White J."/>
            <person name="Yandava C."/>
            <person name="Izard J."/>
            <person name="Baranova O.V."/>
            <person name="Blanton J.M."/>
            <person name="Tanner A.C."/>
            <person name="Dewhirst F.E."/>
            <person name="Haas B."/>
            <person name="Nusbaum C."/>
            <person name="Birren B."/>
        </authorList>
    </citation>
    <scope>NUCLEOTIDE SEQUENCE [LARGE SCALE GENOMIC DNA]</scope>
    <source>
        <strain evidence="2">1-1 BBBD Race 1</strain>
    </source>
</reference>
<protein>
    <submittedName>
        <fullName evidence="2 3">Uncharacterized protein</fullName>
    </submittedName>
</protein>
<proteinExistence type="predicted"/>
<sequence>MRSLPSHLAGSSPPRKPTLGASPSLREAGPSGPPERRREGGTCVKFVGIQARTPARSNRQGSSRGTVDKTQLLREYCLGILAAADKQARTLTVKAQPNRQTRFKTLTLAERLGPQTQEELLARTLEATATTPDPAQSFRQNKTKLLR</sequence>
<organism evidence="2">
    <name type="scientific">Puccinia triticina (isolate 1-1 / race 1 (BBBD))</name>
    <name type="common">Brown leaf rust fungus</name>
    <dbReference type="NCBI Taxonomy" id="630390"/>
    <lineage>
        <taxon>Eukaryota</taxon>
        <taxon>Fungi</taxon>
        <taxon>Dikarya</taxon>
        <taxon>Basidiomycota</taxon>
        <taxon>Pucciniomycotina</taxon>
        <taxon>Pucciniomycetes</taxon>
        <taxon>Pucciniales</taxon>
        <taxon>Pucciniaceae</taxon>
        <taxon>Puccinia</taxon>
    </lineage>
</organism>
<keyword evidence="4" id="KW-1185">Reference proteome</keyword>
<evidence type="ECO:0000313" key="4">
    <source>
        <dbReference type="Proteomes" id="UP000005240"/>
    </source>
</evidence>
<feature type="region of interest" description="Disordered" evidence="1">
    <location>
        <begin position="1"/>
        <end position="68"/>
    </location>
</feature>
<dbReference type="AlphaFoldDB" id="A0A180GCF8"/>
<reference evidence="2" key="2">
    <citation type="submission" date="2016-05" db="EMBL/GenBank/DDBJ databases">
        <title>Comparative analysis highlights variable genome content of wheat rusts and divergence of the mating loci.</title>
        <authorList>
            <person name="Cuomo C.A."/>
            <person name="Bakkeren G."/>
            <person name="Szabo L."/>
            <person name="Khalil H."/>
            <person name="Joly D."/>
            <person name="Goldberg J."/>
            <person name="Young S."/>
            <person name="Zeng Q."/>
            <person name="Fellers J."/>
        </authorList>
    </citation>
    <scope>NUCLEOTIDE SEQUENCE [LARGE SCALE GENOMIC DNA]</scope>
    <source>
        <strain evidence="2">1-1 BBBD Race 1</strain>
    </source>
</reference>
<dbReference type="EMBL" id="ADAS02000123">
    <property type="protein sequence ID" value="OAV89593.1"/>
    <property type="molecule type" value="Genomic_DNA"/>
</dbReference>
<reference evidence="3" key="4">
    <citation type="submission" date="2025-05" db="UniProtKB">
        <authorList>
            <consortium name="EnsemblFungi"/>
        </authorList>
    </citation>
    <scope>IDENTIFICATION</scope>
    <source>
        <strain evidence="3">isolate 1-1 / race 1 (BBBD)</strain>
    </source>
</reference>
<dbReference type="VEuPathDB" id="FungiDB:PTTG_28633"/>
<accession>A0A180GCF8</accession>
<dbReference type="EnsemblFungi" id="PTTG_28633-t43_1">
    <property type="protein sequence ID" value="PTTG_28633-t43_1-p1"/>
    <property type="gene ID" value="PTTG_28633"/>
</dbReference>
<dbReference type="Proteomes" id="UP000005240">
    <property type="component" value="Unassembled WGS sequence"/>
</dbReference>
<evidence type="ECO:0000313" key="3">
    <source>
        <dbReference type="EnsemblFungi" id="PTTG_28633-t43_1-p1"/>
    </source>
</evidence>
<evidence type="ECO:0000313" key="2">
    <source>
        <dbReference type="EMBL" id="OAV89593.1"/>
    </source>
</evidence>
<feature type="region of interest" description="Disordered" evidence="1">
    <location>
        <begin position="128"/>
        <end position="147"/>
    </location>
</feature>
<gene>
    <name evidence="2" type="ORF">PTTG_28633</name>
</gene>
<feature type="compositionally biased region" description="Polar residues" evidence="1">
    <location>
        <begin position="55"/>
        <end position="68"/>
    </location>
</feature>
<reference evidence="3 4" key="3">
    <citation type="journal article" date="2017" name="G3 (Bethesda)">
        <title>Comparative analysis highlights variable genome content of wheat rusts and divergence of the mating loci.</title>
        <authorList>
            <person name="Cuomo C.A."/>
            <person name="Bakkeren G."/>
            <person name="Khalil H.B."/>
            <person name="Panwar V."/>
            <person name="Joly D."/>
            <person name="Linning R."/>
            <person name="Sakthikumar S."/>
            <person name="Song X."/>
            <person name="Adiconis X."/>
            <person name="Fan L."/>
            <person name="Goldberg J.M."/>
            <person name="Levin J.Z."/>
            <person name="Young S."/>
            <person name="Zeng Q."/>
            <person name="Anikster Y."/>
            <person name="Bruce M."/>
            <person name="Wang M."/>
            <person name="Yin C."/>
            <person name="McCallum B."/>
            <person name="Szabo L.J."/>
            <person name="Hulbert S."/>
            <person name="Chen X."/>
            <person name="Fellers J.P."/>
        </authorList>
    </citation>
    <scope>NUCLEOTIDE SEQUENCE</scope>
    <source>
        <strain evidence="4">Isolate 1-1 / race 1 (BBBD)</strain>
        <strain evidence="3">isolate 1-1 / race 1 (BBBD)</strain>
    </source>
</reference>